<gene>
    <name evidence="1" type="ORF">MGWOODY_XGa2908</name>
</gene>
<sequence length="44" mass="4973">MTSIDPSCLIDTERYSLDKQFSVDGQLFIVRTRADLFLGPGPLR</sequence>
<evidence type="ECO:0000313" key="1">
    <source>
        <dbReference type="EMBL" id="CUS53839.1"/>
    </source>
</evidence>
<protein>
    <submittedName>
        <fullName evidence="1">Uncharacterized protein</fullName>
    </submittedName>
</protein>
<dbReference type="AlphaFoldDB" id="A0A161JPJ9"/>
<reference evidence="1" key="1">
    <citation type="submission" date="2015-10" db="EMBL/GenBank/DDBJ databases">
        <authorList>
            <person name="Gilbert D.G."/>
        </authorList>
    </citation>
    <scope>NUCLEOTIDE SEQUENCE</scope>
</reference>
<organism evidence="1">
    <name type="scientific">hydrothermal vent metagenome</name>
    <dbReference type="NCBI Taxonomy" id="652676"/>
    <lineage>
        <taxon>unclassified sequences</taxon>
        <taxon>metagenomes</taxon>
        <taxon>ecological metagenomes</taxon>
    </lineage>
</organism>
<name>A0A161JPJ9_9ZZZZ</name>
<dbReference type="EMBL" id="CZRL01000098">
    <property type="protein sequence ID" value="CUS53839.1"/>
    <property type="molecule type" value="Genomic_DNA"/>
</dbReference>
<accession>A0A161JPJ9</accession>
<proteinExistence type="predicted"/>